<keyword evidence="3" id="KW-1185">Reference proteome</keyword>
<dbReference type="InterPro" id="IPR000182">
    <property type="entry name" value="GNAT_dom"/>
</dbReference>
<organism evidence="2 3">
    <name type="scientific">Fictibacillus aquaticus</name>
    <dbReference type="NCBI Taxonomy" id="2021314"/>
    <lineage>
        <taxon>Bacteria</taxon>
        <taxon>Bacillati</taxon>
        <taxon>Bacillota</taxon>
        <taxon>Bacilli</taxon>
        <taxon>Bacillales</taxon>
        <taxon>Fictibacillaceae</taxon>
        <taxon>Fictibacillus</taxon>
    </lineage>
</organism>
<reference evidence="2 3" key="1">
    <citation type="submission" date="2017-07" db="EMBL/GenBank/DDBJ databases">
        <title>Fictibacillus sp. nov. GDSW-R2A3 Genome sequencing and assembly.</title>
        <authorList>
            <person name="Mayilraj S."/>
        </authorList>
    </citation>
    <scope>NUCLEOTIDE SEQUENCE [LARGE SCALE GENOMIC DNA]</scope>
    <source>
        <strain evidence="2 3">GDSW-R2A3</strain>
    </source>
</reference>
<proteinExistence type="predicted"/>
<dbReference type="Pfam" id="PF13508">
    <property type="entry name" value="Acetyltransf_7"/>
    <property type="match status" value="1"/>
</dbReference>
<evidence type="ECO:0000259" key="1">
    <source>
        <dbReference type="PROSITE" id="PS51186"/>
    </source>
</evidence>
<dbReference type="EMBL" id="NOII01000001">
    <property type="protein sequence ID" value="OYD59717.1"/>
    <property type="molecule type" value="Genomic_DNA"/>
</dbReference>
<dbReference type="Gene3D" id="3.40.630.30">
    <property type="match status" value="1"/>
</dbReference>
<evidence type="ECO:0000313" key="2">
    <source>
        <dbReference type="EMBL" id="OYD59717.1"/>
    </source>
</evidence>
<dbReference type="CDD" id="cd04301">
    <property type="entry name" value="NAT_SF"/>
    <property type="match status" value="1"/>
</dbReference>
<protein>
    <submittedName>
        <fullName evidence="2">GNAT family N-acetyltransferase</fullName>
    </submittedName>
</protein>
<keyword evidence="2" id="KW-0808">Transferase</keyword>
<sequence length="162" mass="18656">MWKRDDGYIISTKKEMLDVDVIHRFLSEDSYWSKGMDYDLVEASIANSQLCYGVYTEHKTDSVTVRNQVGFARVVTDYVKFAWLADVFILPAHRGKGLSKWLLSCMLENPHLKGTRFGLATNDAHGLYAQFGFEHIQQPENRMERPLDWEVVKTAYSKSIGN</sequence>
<dbReference type="RefSeq" id="WP_094251679.1">
    <property type="nucleotide sequence ID" value="NZ_JBHLXL010000001.1"/>
</dbReference>
<name>A0A235FFK1_9BACL</name>
<dbReference type="InterPro" id="IPR016181">
    <property type="entry name" value="Acyl_CoA_acyltransferase"/>
</dbReference>
<dbReference type="PANTHER" id="PTHR43233:SF1">
    <property type="entry name" value="FAMILY N-ACETYLTRANSFERASE, PUTATIVE (AFU_ORTHOLOGUE AFUA_6G03350)-RELATED"/>
    <property type="match status" value="1"/>
</dbReference>
<dbReference type="PROSITE" id="PS51186">
    <property type="entry name" value="GNAT"/>
    <property type="match status" value="1"/>
</dbReference>
<dbReference type="PANTHER" id="PTHR43233">
    <property type="entry name" value="FAMILY N-ACETYLTRANSFERASE, PUTATIVE (AFU_ORTHOLOGUE AFUA_6G03350)-RELATED"/>
    <property type="match status" value="1"/>
</dbReference>
<evidence type="ECO:0000313" key="3">
    <source>
        <dbReference type="Proteomes" id="UP000215059"/>
    </source>
</evidence>
<dbReference type="AlphaFoldDB" id="A0A235FFK1"/>
<dbReference type="GO" id="GO:0016747">
    <property type="term" value="F:acyltransferase activity, transferring groups other than amino-acyl groups"/>
    <property type="evidence" value="ECO:0007669"/>
    <property type="project" value="InterPro"/>
</dbReference>
<feature type="domain" description="N-acetyltransferase" evidence="1">
    <location>
        <begin position="8"/>
        <end position="148"/>
    </location>
</feature>
<dbReference type="InterPro" id="IPR053144">
    <property type="entry name" value="Acetyltransferase_Butenolide"/>
</dbReference>
<gene>
    <name evidence="2" type="ORF">CGZ90_07505</name>
</gene>
<dbReference type="SUPFAM" id="SSF55729">
    <property type="entry name" value="Acyl-CoA N-acyltransferases (Nat)"/>
    <property type="match status" value="1"/>
</dbReference>
<dbReference type="Proteomes" id="UP000215059">
    <property type="component" value="Unassembled WGS sequence"/>
</dbReference>
<dbReference type="OrthoDB" id="3216107at2"/>
<accession>A0A235FFK1</accession>
<comment type="caution">
    <text evidence="2">The sequence shown here is derived from an EMBL/GenBank/DDBJ whole genome shotgun (WGS) entry which is preliminary data.</text>
</comment>